<accession>A0AA38LQW2</accession>
<proteinExistence type="predicted"/>
<reference evidence="1" key="1">
    <citation type="journal article" date="2022" name="G3 (Bethesda)">
        <title>High quality genome of the basidiomycete yeast Dioszegia hungarica PDD-24b-2 isolated from cloud water.</title>
        <authorList>
            <person name="Jarrige D."/>
            <person name="Haridas S."/>
            <person name="Bleykasten-Grosshans C."/>
            <person name="Joly M."/>
            <person name="Nadalig T."/>
            <person name="Sancelme M."/>
            <person name="Vuilleumier S."/>
            <person name="Grigoriev I.V."/>
            <person name="Amato P."/>
            <person name="Bringel F."/>
        </authorList>
    </citation>
    <scope>NUCLEOTIDE SEQUENCE</scope>
    <source>
        <strain evidence="1">PDD-24b-2</strain>
    </source>
</reference>
<gene>
    <name evidence="1" type="ORF">MKK02DRAFT_30202</name>
</gene>
<protein>
    <submittedName>
        <fullName evidence="1">Uncharacterized protein</fullName>
    </submittedName>
</protein>
<dbReference type="Proteomes" id="UP001164286">
    <property type="component" value="Unassembled WGS sequence"/>
</dbReference>
<keyword evidence="2" id="KW-1185">Reference proteome</keyword>
<sequence>MTVPRHQNTCALLHYLITLPRAARHPIALQTHSLNTLSPKHQSADRSGRTTELDPQRYMKTSDFVNTVTDVLGDASRDWILDQRSKGLIKEEAVRSRKKDVRSLINIGYKVTDCLDGGKSGAAWRDWYRDQMSSIRASIKEMVGPKYQELLDQHEGFCDVVFNDTSSRPNYSDKFYAQAPALLSIDSNTCRAAQKVREKEVDDLVSTMQTVGGTVENELREMEASGYVQTSREYEEVLANLRAEQAAILSAESRTSTMQKGERLAGLLASGYISLRNKVLDPDNA</sequence>
<comment type="caution">
    <text evidence="1">The sequence shown here is derived from an EMBL/GenBank/DDBJ whole genome shotgun (WGS) entry which is preliminary data.</text>
</comment>
<evidence type="ECO:0000313" key="2">
    <source>
        <dbReference type="Proteomes" id="UP001164286"/>
    </source>
</evidence>
<dbReference type="EMBL" id="JAKWFO010000014">
    <property type="protein sequence ID" value="KAI9632370.1"/>
    <property type="molecule type" value="Genomic_DNA"/>
</dbReference>
<dbReference type="RefSeq" id="XP_052942147.1">
    <property type="nucleotide sequence ID" value="XM_053087996.1"/>
</dbReference>
<name>A0AA38LQW2_9TREE</name>
<dbReference type="AlphaFoldDB" id="A0AA38LQW2"/>
<dbReference type="GeneID" id="77727201"/>
<evidence type="ECO:0000313" key="1">
    <source>
        <dbReference type="EMBL" id="KAI9632370.1"/>
    </source>
</evidence>
<organism evidence="1 2">
    <name type="scientific">Dioszegia hungarica</name>
    <dbReference type="NCBI Taxonomy" id="4972"/>
    <lineage>
        <taxon>Eukaryota</taxon>
        <taxon>Fungi</taxon>
        <taxon>Dikarya</taxon>
        <taxon>Basidiomycota</taxon>
        <taxon>Agaricomycotina</taxon>
        <taxon>Tremellomycetes</taxon>
        <taxon>Tremellales</taxon>
        <taxon>Bulleribasidiaceae</taxon>
        <taxon>Dioszegia</taxon>
    </lineage>
</organism>